<dbReference type="InterPro" id="IPR035647">
    <property type="entry name" value="EFG_III/V"/>
</dbReference>
<dbReference type="NCBIfam" id="TIGR00231">
    <property type="entry name" value="small_GTP"/>
    <property type="match status" value="1"/>
</dbReference>
<dbReference type="CDD" id="cd04170">
    <property type="entry name" value="EF-G_bact"/>
    <property type="match status" value="1"/>
</dbReference>
<reference evidence="8 9" key="1">
    <citation type="submission" date="2019-03" db="EMBL/GenBank/DDBJ databases">
        <title>Genomic Encyclopedia of Type Strains, Phase IV (KMG-IV): sequencing the most valuable type-strain genomes for metagenomic binning, comparative biology and taxonomic classification.</title>
        <authorList>
            <person name="Goeker M."/>
        </authorList>
    </citation>
    <scope>NUCLEOTIDE SEQUENCE [LARGE SCALE GENOMIC DNA]</scope>
    <source>
        <strain evidence="8 9">DSM 102969</strain>
    </source>
</reference>
<evidence type="ECO:0000256" key="2">
    <source>
        <dbReference type="ARBA" id="ARBA00022741"/>
    </source>
</evidence>
<sequence length="688" mass="73505">MGDDGGRGRGPRTGARTIALVGPFSSGKTTLLEAILARTGAVQRQGSTTAGTTVGDAGPEARAHAMSVELNVATTSFMGDDYTFLDCPGSTEFLGETLSVLPVVDCAVVVCEADPKKIAALQLILKRLDDAGVPHMLFLNKIDKADARVRETLAMLQPASKTPLVLRQIPIWTDGKVTGFIDLALERAFVYRDHAPSETIDIPDEEMAREVEARFTMLERLADHDDALMEELLSDVAPPRDQVFGDLVAELRNGLICPVFFGSAEDGHGIGRLLKALRHEAPGLEDLDARLGFAPGTDAVVRVVKTLHTAHGGKLSIGRVLAGEIRDGSALAGPSGADRVSGLYRLVGARTEKRDVARAGDLVALGKLEHARTGDTLGGGRAAPEPVAPVELPRPVMALSIRANERKDEAKLSAALARIVEEDPSLTVTVSAETGETLLGGQGEMHLRVATERLAGRWGLQLRTTRPEVAYRETIRGRAAQHGRHKKQSGGHGQFGDVHLEIAPLARGEGIRFTEKITGGVVPRQYIPGVETGVRDALRRGPLGFEVVDVEVTLTDGSYHAVDSSDQAFQAAARIAMREGLPACNPVLLEPIERVTVSCPSEATARVNAIVSARRGQLLGFDARPGWDGWDVVEALMPASEIGDLIVELRSATQGVAHFERRFDHLQELTGRLAEEIVARHAEAAAAA</sequence>
<dbReference type="InterPro" id="IPR014721">
    <property type="entry name" value="Ribsml_uS5_D2-typ_fold_subgr"/>
</dbReference>
<protein>
    <recommendedName>
        <fullName evidence="1">Elongation factor G</fullName>
    </recommendedName>
</protein>
<dbReference type="OrthoDB" id="9802948at2"/>
<dbReference type="Pfam" id="PF14492">
    <property type="entry name" value="EFG_III"/>
    <property type="match status" value="1"/>
</dbReference>
<dbReference type="InterPro" id="IPR020568">
    <property type="entry name" value="Ribosomal_Su5_D2-typ_SF"/>
</dbReference>
<dbReference type="SUPFAM" id="SSF54980">
    <property type="entry name" value="EF-G C-terminal domain-like"/>
    <property type="match status" value="2"/>
</dbReference>
<dbReference type="NCBIfam" id="NF009891">
    <property type="entry name" value="PRK13351.1-1"/>
    <property type="match status" value="1"/>
</dbReference>
<dbReference type="GO" id="GO:0003746">
    <property type="term" value="F:translation elongation factor activity"/>
    <property type="evidence" value="ECO:0007669"/>
    <property type="project" value="UniProtKB-KW"/>
</dbReference>
<evidence type="ECO:0000256" key="6">
    <source>
        <dbReference type="ARBA" id="ARBA00024731"/>
    </source>
</evidence>
<feature type="domain" description="Tr-type G" evidence="7">
    <location>
        <begin position="13"/>
        <end position="285"/>
    </location>
</feature>
<dbReference type="AlphaFoldDB" id="A0A4R6RL27"/>
<keyword evidence="2" id="KW-0547">Nucleotide-binding</keyword>
<evidence type="ECO:0000313" key="8">
    <source>
        <dbReference type="EMBL" id="TDP86805.1"/>
    </source>
</evidence>
<comment type="function">
    <text evidence="6">Catalyzes the GTP-dependent ribosomal translocation step during translation elongation. During this step, the ribosome changes from the pre-translocational (PRE) to the post-translocational (POST) state as the newly formed A-site-bound peptidyl-tRNA and P-site-bound deacylated tRNA move to the P and E sites, respectively. Catalyzes the coordinated movement of the two tRNA molecules, the mRNA and conformational changes in the ribosome.</text>
</comment>
<dbReference type="InterPro" id="IPR035649">
    <property type="entry name" value="EFG_V"/>
</dbReference>
<accession>A0A4R6RL27</accession>
<dbReference type="NCBIfam" id="NF009379">
    <property type="entry name" value="PRK12740.1-3"/>
    <property type="match status" value="1"/>
</dbReference>
<dbReference type="GO" id="GO:0003924">
    <property type="term" value="F:GTPase activity"/>
    <property type="evidence" value="ECO:0007669"/>
    <property type="project" value="InterPro"/>
</dbReference>
<dbReference type="Pfam" id="PF00009">
    <property type="entry name" value="GTP_EFTU"/>
    <property type="match status" value="1"/>
</dbReference>
<dbReference type="Gene3D" id="3.30.70.870">
    <property type="entry name" value="Elongation Factor G (Translational Gtpase), domain 3"/>
    <property type="match status" value="1"/>
</dbReference>
<gene>
    <name evidence="8" type="ORF">EDD54_0689</name>
</gene>
<dbReference type="CDD" id="cd16262">
    <property type="entry name" value="EFG_III"/>
    <property type="match status" value="1"/>
</dbReference>
<dbReference type="Pfam" id="PF03764">
    <property type="entry name" value="EFG_IV"/>
    <property type="match status" value="1"/>
</dbReference>
<dbReference type="PROSITE" id="PS51722">
    <property type="entry name" value="G_TR_2"/>
    <property type="match status" value="1"/>
</dbReference>
<dbReference type="Gene3D" id="3.30.230.10">
    <property type="match status" value="1"/>
</dbReference>
<dbReference type="CDD" id="cd01434">
    <property type="entry name" value="EFG_mtEFG1_IV"/>
    <property type="match status" value="1"/>
</dbReference>
<dbReference type="Gene3D" id="3.30.70.240">
    <property type="match status" value="1"/>
</dbReference>
<dbReference type="InterPro" id="IPR009000">
    <property type="entry name" value="Transl_B-barrel_sf"/>
</dbReference>
<dbReference type="EMBL" id="SNXY01000006">
    <property type="protein sequence ID" value="TDP86805.1"/>
    <property type="molecule type" value="Genomic_DNA"/>
</dbReference>
<keyword evidence="5" id="KW-0342">GTP-binding</keyword>
<dbReference type="SUPFAM" id="SSF54211">
    <property type="entry name" value="Ribosomal protein S5 domain 2-like"/>
    <property type="match status" value="1"/>
</dbReference>
<dbReference type="InterPro" id="IPR041095">
    <property type="entry name" value="EFG_II"/>
</dbReference>
<dbReference type="InterPro" id="IPR047872">
    <property type="entry name" value="EFG_IV"/>
</dbReference>
<dbReference type="Proteomes" id="UP000294547">
    <property type="component" value="Unassembled WGS sequence"/>
</dbReference>
<dbReference type="GO" id="GO:0097216">
    <property type="term" value="F:guanosine tetraphosphate binding"/>
    <property type="evidence" value="ECO:0007669"/>
    <property type="project" value="UniProtKB-ARBA"/>
</dbReference>
<keyword evidence="3 8" id="KW-0251">Elongation factor</keyword>
<dbReference type="InterPro" id="IPR027417">
    <property type="entry name" value="P-loop_NTPase"/>
</dbReference>
<keyword evidence="9" id="KW-1185">Reference proteome</keyword>
<dbReference type="InterPro" id="IPR005517">
    <property type="entry name" value="Transl_elong_EFG/EF2_IV"/>
</dbReference>
<dbReference type="SUPFAM" id="SSF52540">
    <property type="entry name" value="P-loop containing nucleoside triphosphate hydrolases"/>
    <property type="match status" value="1"/>
</dbReference>
<organism evidence="8 9">
    <name type="scientific">Oharaeibacter diazotrophicus</name>
    <dbReference type="NCBI Taxonomy" id="1920512"/>
    <lineage>
        <taxon>Bacteria</taxon>
        <taxon>Pseudomonadati</taxon>
        <taxon>Pseudomonadota</taxon>
        <taxon>Alphaproteobacteria</taxon>
        <taxon>Hyphomicrobiales</taxon>
        <taxon>Pleomorphomonadaceae</taxon>
        <taxon>Oharaeibacter</taxon>
    </lineage>
</organism>
<evidence type="ECO:0000256" key="4">
    <source>
        <dbReference type="ARBA" id="ARBA00022917"/>
    </source>
</evidence>
<evidence type="ECO:0000256" key="3">
    <source>
        <dbReference type="ARBA" id="ARBA00022768"/>
    </source>
</evidence>
<dbReference type="CDD" id="cd03713">
    <property type="entry name" value="EFG_mtEFG_C"/>
    <property type="match status" value="1"/>
</dbReference>
<evidence type="ECO:0000256" key="1">
    <source>
        <dbReference type="ARBA" id="ARBA00017872"/>
    </source>
</evidence>
<dbReference type="Pfam" id="PF00679">
    <property type="entry name" value="EFG_C"/>
    <property type="match status" value="1"/>
</dbReference>
<dbReference type="PANTHER" id="PTHR43261:SF7">
    <property type="entry name" value="ELONGATION FACTOR G-LIKE PROTEIN"/>
    <property type="match status" value="1"/>
</dbReference>
<dbReference type="RefSeq" id="WP_126536562.1">
    <property type="nucleotide sequence ID" value="NZ_BSPM01000008.1"/>
</dbReference>
<dbReference type="PANTHER" id="PTHR43261">
    <property type="entry name" value="TRANSLATION ELONGATION FACTOR G-RELATED"/>
    <property type="match status" value="1"/>
</dbReference>
<evidence type="ECO:0000256" key="5">
    <source>
        <dbReference type="ARBA" id="ARBA00023134"/>
    </source>
</evidence>
<dbReference type="InterPro" id="IPR000640">
    <property type="entry name" value="EFG_V-like"/>
</dbReference>
<dbReference type="InterPro" id="IPR000795">
    <property type="entry name" value="T_Tr_GTP-bd_dom"/>
</dbReference>
<comment type="caution">
    <text evidence="8">The sequence shown here is derived from an EMBL/GenBank/DDBJ whole genome shotgun (WGS) entry which is preliminary data.</text>
</comment>
<dbReference type="InterPro" id="IPR005225">
    <property type="entry name" value="Small_GTP-bd"/>
</dbReference>
<dbReference type="GO" id="GO:0032790">
    <property type="term" value="P:ribosome disassembly"/>
    <property type="evidence" value="ECO:0007669"/>
    <property type="project" value="TreeGrafter"/>
</dbReference>
<dbReference type="InterPro" id="IPR009022">
    <property type="entry name" value="EFG_III"/>
</dbReference>
<dbReference type="Gene3D" id="3.40.50.300">
    <property type="entry name" value="P-loop containing nucleotide triphosphate hydrolases"/>
    <property type="match status" value="1"/>
</dbReference>
<dbReference type="SMART" id="SM00838">
    <property type="entry name" value="EFG_C"/>
    <property type="match status" value="1"/>
</dbReference>
<dbReference type="Gene3D" id="2.40.30.10">
    <property type="entry name" value="Translation factors"/>
    <property type="match status" value="1"/>
</dbReference>
<name>A0A4R6RL27_9HYPH</name>
<dbReference type="SMART" id="SM00889">
    <property type="entry name" value="EFG_IV"/>
    <property type="match status" value="1"/>
</dbReference>
<proteinExistence type="predicted"/>
<dbReference type="GO" id="GO:0005525">
    <property type="term" value="F:GTP binding"/>
    <property type="evidence" value="ECO:0007669"/>
    <property type="project" value="UniProtKB-KW"/>
</dbReference>
<keyword evidence="4" id="KW-0648">Protein biosynthesis</keyword>
<evidence type="ECO:0000313" key="9">
    <source>
        <dbReference type="Proteomes" id="UP000294547"/>
    </source>
</evidence>
<dbReference type="SUPFAM" id="SSF50447">
    <property type="entry name" value="Translation proteins"/>
    <property type="match status" value="1"/>
</dbReference>
<dbReference type="FunFam" id="3.30.230.10:FF:000003">
    <property type="entry name" value="Elongation factor G"/>
    <property type="match status" value="1"/>
</dbReference>
<evidence type="ECO:0000259" key="7">
    <source>
        <dbReference type="PROSITE" id="PS51722"/>
    </source>
</evidence>